<evidence type="ECO:0000259" key="1">
    <source>
        <dbReference type="Pfam" id="PF00534"/>
    </source>
</evidence>
<dbReference type="AlphaFoldDB" id="A0A380G5Y6"/>
<dbReference type="STRING" id="1141106.GCA_000308095_02309"/>
<evidence type="ECO:0000313" key="3">
    <source>
        <dbReference type="Proteomes" id="UP000255549"/>
    </source>
</evidence>
<dbReference type="SUPFAM" id="SSF53756">
    <property type="entry name" value="UDP-Glycosyltransferase/glycogen phosphorylase"/>
    <property type="match status" value="1"/>
</dbReference>
<dbReference type="EMBL" id="UHDP01000003">
    <property type="protein sequence ID" value="SUM45760.1"/>
    <property type="molecule type" value="Genomic_DNA"/>
</dbReference>
<dbReference type="Gene3D" id="3.40.50.2000">
    <property type="entry name" value="Glycogen Phosphorylase B"/>
    <property type="match status" value="1"/>
</dbReference>
<protein>
    <submittedName>
        <fullName evidence="2">Glycoside hydrolase family protein</fullName>
        <ecNumber evidence="2">2.4.1.-</ecNumber>
        <ecNumber evidence="2">2.4.1.52</ecNumber>
    </submittedName>
</protein>
<proteinExistence type="predicted"/>
<keyword evidence="3" id="KW-1185">Reference proteome</keyword>
<evidence type="ECO:0000313" key="2">
    <source>
        <dbReference type="EMBL" id="SUM45760.1"/>
    </source>
</evidence>
<feature type="domain" description="Glycosyl transferase family 1" evidence="1">
    <location>
        <begin position="1"/>
        <end position="62"/>
    </location>
</feature>
<dbReference type="InterPro" id="IPR001296">
    <property type="entry name" value="Glyco_trans_1"/>
</dbReference>
<dbReference type="EC" id="2.4.1.-" evidence="2"/>
<keyword evidence="2" id="KW-0808">Transferase</keyword>
<dbReference type="EC" id="2.4.1.52" evidence="2"/>
<dbReference type="GO" id="GO:0016787">
    <property type="term" value="F:hydrolase activity"/>
    <property type="evidence" value="ECO:0007669"/>
    <property type="project" value="UniProtKB-KW"/>
</dbReference>
<gene>
    <name evidence="2" type="primary">tagE_5</name>
    <name evidence="2" type="ORF">NCTC11048_00748</name>
</gene>
<dbReference type="GO" id="GO:0047265">
    <property type="term" value="F:poly(glycerol-phosphate) alpha-glucosyltransferase activity"/>
    <property type="evidence" value="ECO:0007669"/>
    <property type="project" value="UniProtKB-EC"/>
</dbReference>
<keyword evidence="2" id="KW-0378">Hydrolase</keyword>
<reference evidence="2 3" key="1">
    <citation type="submission" date="2018-06" db="EMBL/GenBank/DDBJ databases">
        <authorList>
            <consortium name="Pathogen Informatics"/>
            <person name="Doyle S."/>
        </authorList>
    </citation>
    <scope>NUCLEOTIDE SEQUENCE [LARGE SCALE GENOMIC DNA]</scope>
    <source>
        <strain evidence="3">NCTC 11048</strain>
    </source>
</reference>
<dbReference type="Proteomes" id="UP000255549">
    <property type="component" value="Unassembled WGS sequence"/>
</dbReference>
<name>A0A380G5Y6_STAIN</name>
<keyword evidence="2" id="KW-0328">Glycosyltransferase</keyword>
<dbReference type="Pfam" id="PF00534">
    <property type="entry name" value="Glycos_transf_1"/>
    <property type="match status" value="1"/>
</dbReference>
<organism evidence="2 3">
    <name type="scientific">Staphylococcus intermedius NCTC 11048</name>
    <dbReference type="NCBI Taxonomy" id="1141106"/>
    <lineage>
        <taxon>Bacteria</taxon>
        <taxon>Bacillati</taxon>
        <taxon>Bacillota</taxon>
        <taxon>Bacilli</taxon>
        <taxon>Bacillales</taxon>
        <taxon>Staphylococcaceae</taxon>
        <taxon>Staphylococcus</taxon>
        <taxon>Staphylococcus intermedius group</taxon>
    </lineage>
</organism>
<accession>A0A380G5Y6</accession>
<sequence>MESVNNGCPVLAYDIRYGPRDLIVEGKNGHLVESQNIEDLAEKMKRITEYPVTDVKLDERFSIEQAKKNYKVLIEKLIQS</sequence>